<sequence length="44" mass="5143">MVWPIANWWDCAFGNIMHLRDSFKTHLFAATQKDGFAAAFNQRK</sequence>
<accession>S2NCB0</accession>
<proteinExistence type="predicted"/>
<dbReference type="EMBL" id="ANMM01000005">
    <property type="protein sequence ID" value="EPC38497.1"/>
    <property type="molecule type" value="Genomic_DNA"/>
</dbReference>
<evidence type="ECO:0000313" key="1">
    <source>
        <dbReference type="EMBL" id="EPC38497.1"/>
    </source>
</evidence>
<protein>
    <submittedName>
        <fullName evidence="1">Uncharacterized protein</fullName>
    </submittedName>
</protein>
<comment type="caution">
    <text evidence="1">The sequence shown here is derived from an EMBL/GenBank/DDBJ whole genome shotgun (WGS) entry which is preliminary data.</text>
</comment>
<evidence type="ECO:0000313" key="2">
    <source>
        <dbReference type="Proteomes" id="UP000014270"/>
    </source>
</evidence>
<name>S2NCB0_LACPA</name>
<gene>
    <name evidence="1" type="ORF">Lpp225_0853</name>
</gene>
<dbReference type="Proteomes" id="UP000014270">
    <property type="component" value="Unassembled WGS sequence"/>
</dbReference>
<reference evidence="1 2" key="1">
    <citation type="journal article" date="2013" name="PLoS ONE">
        <title>Lactobacillus paracasei comparative genomics: towards species pan-genome definition and exploitation of diversity.</title>
        <authorList>
            <person name="Smokvina T."/>
            <person name="Wels M."/>
            <person name="Polka J."/>
            <person name="Chervaux C."/>
            <person name="Brisse S."/>
            <person name="Boekhorst J."/>
            <person name="van Hylckama Vlieg J.E."/>
            <person name="Siezen R.J."/>
        </authorList>
    </citation>
    <scope>NUCLEOTIDE SEQUENCE [LARGE SCALE GENOMIC DNA]</scope>
    <source>
        <strain evidence="1 2">Lpp225</strain>
    </source>
</reference>
<dbReference type="PATRIC" id="fig|1256225.3.peg.889"/>
<organism evidence="1 2">
    <name type="scientific">Lacticaseibacillus paracasei subsp. paracasei Lpp225</name>
    <dbReference type="NCBI Taxonomy" id="1256225"/>
    <lineage>
        <taxon>Bacteria</taxon>
        <taxon>Bacillati</taxon>
        <taxon>Bacillota</taxon>
        <taxon>Bacilli</taxon>
        <taxon>Lactobacillales</taxon>
        <taxon>Lactobacillaceae</taxon>
        <taxon>Lacticaseibacillus</taxon>
    </lineage>
</organism>
<dbReference type="AlphaFoldDB" id="S2NCB0"/>